<dbReference type="SUPFAM" id="SSF141371">
    <property type="entry name" value="PilZ domain-like"/>
    <property type="match status" value="1"/>
</dbReference>
<dbReference type="RefSeq" id="WP_132975886.1">
    <property type="nucleotide sequence ID" value="NZ_SMAO01000002.1"/>
</dbReference>
<accession>A0A4R3N159</accession>
<reference evidence="2 3" key="1">
    <citation type="submission" date="2019-03" db="EMBL/GenBank/DDBJ databases">
        <title>Genomic Encyclopedia of Type Strains, Phase IV (KMG-IV): sequencing the most valuable type-strain genomes for metagenomic binning, comparative biology and taxonomic classification.</title>
        <authorList>
            <person name="Goeker M."/>
        </authorList>
    </citation>
    <scope>NUCLEOTIDE SEQUENCE [LARGE SCALE GENOMIC DNA]</scope>
    <source>
        <strain evidence="2 3">DSM 13587</strain>
    </source>
</reference>
<sequence length="351" mass="39045">MQQPVTESSPHDRRTQARIRVQIPIKVILPGVAEPVTALNEDISWGGALFAMAEPLPQQTEPLRIVLPWKRDEQITADARLLRARPLENGRYLVAVRFVSLSPRSQSRLERLLKMLGAGGTQAHGGPSDGLVRELEVTVNDAEDLRRMLLQIAEGHYSVTVFDAYELDQSIRLSIAGTKDLPGIRLRTRVVKVEKSHTKGFEWADLHTLTLEFEHPRKSLKALASLLLGQLPETQDDSYLCFSEIPSWVRTAAPPLGKSSGDSQPCPVSGSTQRCVLETDFPEALNHLTAGWGDPDAFHELFQSLVMGDHGQPGGWPENAWEEIEFLQNLHDRSYGLPRARQNPLKGGRLA</sequence>
<evidence type="ECO:0000259" key="1">
    <source>
        <dbReference type="Pfam" id="PF07238"/>
    </source>
</evidence>
<keyword evidence="3" id="KW-1185">Reference proteome</keyword>
<proteinExistence type="predicted"/>
<dbReference type="GO" id="GO:0035438">
    <property type="term" value="F:cyclic-di-GMP binding"/>
    <property type="evidence" value="ECO:0007669"/>
    <property type="project" value="InterPro"/>
</dbReference>
<organism evidence="2 3">
    <name type="scientific">Thiobaca trueperi</name>
    <dbReference type="NCBI Taxonomy" id="127458"/>
    <lineage>
        <taxon>Bacteria</taxon>
        <taxon>Pseudomonadati</taxon>
        <taxon>Pseudomonadota</taxon>
        <taxon>Gammaproteobacteria</taxon>
        <taxon>Chromatiales</taxon>
        <taxon>Chromatiaceae</taxon>
        <taxon>Thiobaca</taxon>
    </lineage>
</organism>
<comment type="caution">
    <text evidence="2">The sequence shown here is derived from an EMBL/GenBank/DDBJ whole genome shotgun (WGS) entry which is preliminary data.</text>
</comment>
<dbReference type="OrthoDB" id="5758272at2"/>
<evidence type="ECO:0000313" key="2">
    <source>
        <dbReference type="EMBL" id="TCT22768.1"/>
    </source>
</evidence>
<gene>
    <name evidence="2" type="ORF">EDC35_10299</name>
</gene>
<protein>
    <submittedName>
        <fullName evidence="2">PilZ domain-containing protein</fullName>
    </submittedName>
</protein>
<feature type="domain" description="PilZ" evidence="1">
    <location>
        <begin position="12"/>
        <end position="113"/>
    </location>
</feature>
<dbReference type="AlphaFoldDB" id="A0A4R3N159"/>
<evidence type="ECO:0000313" key="3">
    <source>
        <dbReference type="Proteomes" id="UP000295717"/>
    </source>
</evidence>
<dbReference type="Proteomes" id="UP000295717">
    <property type="component" value="Unassembled WGS sequence"/>
</dbReference>
<dbReference type="Gene3D" id="2.40.10.220">
    <property type="entry name" value="predicted glycosyltransferase like domains"/>
    <property type="match status" value="1"/>
</dbReference>
<name>A0A4R3N159_9GAMM</name>
<dbReference type="InterPro" id="IPR009875">
    <property type="entry name" value="PilZ_domain"/>
</dbReference>
<dbReference type="Pfam" id="PF07238">
    <property type="entry name" value="PilZ"/>
    <property type="match status" value="1"/>
</dbReference>
<dbReference type="EMBL" id="SMAO01000002">
    <property type="protein sequence ID" value="TCT22768.1"/>
    <property type="molecule type" value="Genomic_DNA"/>
</dbReference>